<keyword evidence="5" id="KW-1185">Reference proteome</keyword>
<dbReference type="OrthoDB" id="5501565at2"/>
<dbReference type="HOGENOM" id="CLU_518492_0_0_7"/>
<feature type="compositionally biased region" description="Basic and acidic residues" evidence="2">
    <location>
        <begin position="14"/>
        <end position="26"/>
    </location>
</feature>
<dbReference type="Proteomes" id="UP000009047">
    <property type="component" value="Chromosome"/>
</dbReference>
<dbReference type="STRING" id="644282.Deba_1617"/>
<dbReference type="KEGG" id="dbr:Deba_1617"/>
<feature type="coiled-coil region" evidence="1">
    <location>
        <begin position="368"/>
        <end position="402"/>
    </location>
</feature>
<dbReference type="Pfam" id="PF03961">
    <property type="entry name" value="FapA"/>
    <property type="match status" value="1"/>
</dbReference>
<dbReference type="AlphaFoldDB" id="E1QHE2"/>
<dbReference type="eggNOG" id="COG1315">
    <property type="taxonomic scope" value="Bacteria"/>
</dbReference>
<evidence type="ECO:0000313" key="4">
    <source>
        <dbReference type="EMBL" id="ADK84985.1"/>
    </source>
</evidence>
<dbReference type="PANTHER" id="PTHR38032:SF1">
    <property type="entry name" value="RNA-BINDING PROTEIN KHPB N-TERMINAL DOMAIN-CONTAINING PROTEIN"/>
    <property type="match status" value="1"/>
</dbReference>
<feature type="region of interest" description="Disordered" evidence="2">
    <location>
        <begin position="1"/>
        <end position="26"/>
    </location>
</feature>
<gene>
    <name evidence="4" type="ordered locus">Deba_1617</name>
</gene>
<proteinExistence type="predicted"/>
<dbReference type="Pfam" id="PF20250">
    <property type="entry name" value="FapA_N"/>
    <property type="match status" value="1"/>
</dbReference>
<evidence type="ECO:0000259" key="3">
    <source>
        <dbReference type="Pfam" id="PF20250"/>
    </source>
</evidence>
<feature type="region of interest" description="Disordered" evidence="2">
    <location>
        <begin position="504"/>
        <end position="525"/>
    </location>
</feature>
<evidence type="ECO:0000256" key="1">
    <source>
        <dbReference type="SAM" id="Coils"/>
    </source>
</evidence>
<keyword evidence="1" id="KW-0175">Coiled coil</keyword>
<dbReference type="EMBL" id="CP002085">
    <property type="protein sequence ID" value="ADK84985.1"/>
    <property type="molecule type" value="Genomic_DNA"/>
</dbReference>
<dbReference type="InterPro" id="IPR046866">
    <property type="entry name" value="FapA_N"/>
</dbReference>
<dbReference type="PANTHER" id="PTHR38032">
    <property type="entry name" value="POLYMERASE-RELATED"/>
    <property type="match status" value="1"/>
</dbReference>
<protein>
    <recommendedName>
        <fullName evidence="3">Flagellar Assembly Protein A N-terminal region domain-containing protein</fullName>
    </recommendedName>
</protein>
<feature type="domain" description="Flagellar Assembly Protein A N-terminal region" evidence="3">
    <location>
        <begin position="28"/>
        <end position="198"/>
    </location>
</feature>
<evidence type="ECO:0000256" key="2">
    <source>
        <dbReference type="SAM" id="MobiDB-lite"/>
    </source>
</evidence>
<name>E1QHE2_DESB2</name>
<sequence length="525" mass="57427">MSRGDRSRLALPEEQPKTTKAEFKDKLALEVSEDRMEARLSGEVPEGADRKQVQYAITEALKKSGVRYGMDAQAMRQAIEALLAGQRVQGLVVARGQAPVRGEDAAITPLVDFGAGVVGRVNKKGIVDFRDRGPIPTVQPGTVLATLKKGLRGEPGRDVLGKLVHPPEVRMLRLLPGDGVRIDDDGATVSAAVEGMPDRPEEERFVVQSVLDIAGDVDLNTGHIEFPGAVRVQGTIRSDFKVKCYGLTAETVEPRAIIDVKADVVVYGGIMGAVVRAGGNVMARFVRDARVVCNGDMNIDTEIIQSKLQAGGHIRVSGLESRIVDSHIAAIKGVQAGDVLCSRREATMIRIGVNPEFEKQYFANKRALESLVNQRDQIMEAVDAQKTELAGTEEELRHMIEAFHSMEGVKDREVHLTQINMIKPLREALKQGVAQGTLRLGEMVFEIQRLREQIARMEAVAPQGAIWLDVRGRAEQGVEIRTPRASLVLENTHQGFSAREATIQDKQTGEERPTVKLSRLRTTAA</sequence>
<organism evidence="4 5">
    <name type="scientific">Desulfarculus baarsii (strain ATCC 33931 / DSM 2075 / LMG 7858 / VKM B-1802 / 2st14)</name>
    <dbReference type="NCBI Taxonomy" id="644282"/>
    <lineage>
        <taxon>Bacteria</taxon>
        <taxon>Pseudomonadati</taxon>
        <taxon>Thermodesulfobacteriota</taxon>
        <taxon>Desulfarculia</taxon>
        <taxon>Desulfarculales</taxon>
        <taxon>Desulfarculaceae</taxon>
        <taxon>Desulfarculus</taxon>
    </lineage>
</organism>
<accession>E1QHE2</accession>
<reference evidence="4 5" key="1">
    <citation type="journal article" date="2010" name="Stand. Genomic Sci.">
        <title>Complete genome sequence of Desulfarculus baarsii type strain (2st14).</title>
        <authorList>
            <person name="Sun H."/>
            <person name="Spring S."/>
            <person name="Lapidus A."/>
            <person name="Davenport K."/>
            <person name="Del Rio T.G."/>
            <person name="Tice H."/>
            <person name="Nolan M."/>
            <person name="Copeland A."/>
            <person name="Cheng J.F."/>
            <person name="Lucas S."/>
            <person name="Tapia R."/>
            <person name="Goodwin L."/>
            <person name="Pitluck S."/>
            <person name="Ivanova N."/>
            <person name="Pagani I."/>
            <person name="Mavromatis K."/>
            <person name="Ovchinnikova G."/>
            <person name="Pati A."/>
            <person name="Chen A."/>
            <person name="Palaniappan K."/>
            <person name="Hauser L."/>
            <person name="Chang Y.J."/>
            <person name="Jeffries C.D."/>
            <person name="Detter J.C."/>
            <person name="Han C."/>
            <person name="Rohde M."/>
            <person name="Brambilla E."/>
            <person name="Goker M."/>
            <person name="Woyke T."/>
            <person name="Bristow J."/>
            <person name="Eisen J.A."/>
            <person name="Markowitz V."/>
            <person name="Hugenholtz P."/>
            <person name="Kyrpides N.C."/>
            <person name="Klenk H.P."/>
            <person name="Land M."/>
        </authorList>
    </citation>
    <scope>NUCLEOTIDE SEQUENCE [LARGE SCALE GENOMIC DNA]</scope>
    <source>
        <strain evidence="5">ATCC 33931 / DSM 2075 / LMG 7858 / VKM B-1802 / 2st14</strain>
    </source>
</reference>
<evidence type="ECO:0000313" key="5">
    <source>
        <dbReference type="Proteomes" id="UP000009047"/>
    </source>
</evidence>
<dbReference type="InterPro" id="IPR046865">
    <property type="entry name" value="FapA_b_solenoid"/>
</dbReference>
<dbReference type="InterPro" id="IPR005646">
    <property type="entry name" value="FapA"/>
</dbReference>